<comment type="caution">
    <text evidence="1">The sequence shown here is derived from an EMBL/GenBank/DDBJ whole genome shotgun (WGS) entry which is preliminary data.</text>
</comment>
<dbReference type="EMBL" id="LVHF01000033">
    <property type="protein sequence ID" value="OAN11288.1"/>
    <property type="molecule type" value="Genomic_DNA"/>
</dbReference>
<dbReference type="Proteomes" id="UP000078503">
    <property type="component" value="Unassembled WGS sequence"/>
</dbReference>
<name>A0A178K1U4_9GAMM</name>
<evidence type="ECO:0000313" key="1">
    <source>
        <dbReference type="EMBL" id="OAN11288.1"/>
    </source>
</evidence>
<protein>
    <submittedName>
        <fullName evidence="1">Uncharacterized protein</fullName>
    </submittedName>
</protein>
<dbReference type="RefSeq" id="WP_068335785.1">
    <property type="nucleotide sequence ID" value="NZ_LVHF01000033.1"/>
</dbReference>
<keyword evidence="2" id="KW-1185">Reference proteome</keyword>
<dbReference type="AlphaFoldDB" id="A0A178K1U4"/>
<accession>A0A178K1U4</accession>
<reference evidence="1 2" key="1">
    <citation type="submission" date="2016-03" db="EMBL/GenBank/DDBJ databases">
        <title>Photobacterium proteolyticum sp. nov. a protease producing bacterium isolated from ocean sediments of Laizhou Bay.</title>
        <authorList>
            <person name="Li Y."/>
        </authorList>
    </citation>
    <scope>NUCLEOTIDE SEQUENCE [LARGE SCALE GENOMIC DNA]</scope>
    <source>
        <strain evidence="1 2">R-40508</strain>
    </source>
</reference>
<proteinExistence type="predicted"/>
<sequence length="82" mass="9564">MTLSIEWFNKSEARQACWDKDGLSLNDVEKALAHYNSDDFPIALEMAEYLFSCWSARRIAMLPIPTRDVLFEIWDKHLAKSL</sequence>
<evidence type="ECO:0000313" key="2">
    <source>
        <dbReference type="Proteomes" id="UP000078503"/>
    </source>
</evidence>
<organism evidence="1 2">
    <name type="scientific">Photobacterium jeanii</name>
    <dbReference type="NCBI Taxonomy" id="858640"/>
    <lineage>
        <taxon>Bacteria</taxon>
        <taxon>Pseudomonadati</taxon>
        <taxon>Pseudomonadota</taxon>
        <taxon>Gammaproteobacteria</taxon>
        <taxon>Vibrionales</taxon>
        <taxon>Vibrionaceae</taxon>
        <taxon>Photobacterium</taxon>
    </lineage>
</organism>
<dbReference type="OrthoDB" id="5819232at2"/>
<gene>
    <name evidence="1" type="ORF">A3K86_20240</name>
</gene>